<dbReference type="Pfam" id="PF00440">
    <property type="entry name" value="TetR_N"/>
    <property type="match status" value="1"/>
</dbReference>
<dbReference type="PANTHER" id="PTHR30055:SF238">
    <property type="entry name" value="MYCOFACTOCIN BIOSYNTHESIS TRANSCRIPTIONAL REGULATOR MFTR-RELATED"/>
    <property type="match status" value="1"/>
</dbReference>
<evidence type="ECO:0000256" key="1">
    <source>
        <dbReference type="ARBA" id="ARBA00023015"/>
    </source>
</evidence>
<comment type="caution">
    <text evidence="7">The sequence shown here is derived from an EMBL/GenBank/DDBJ whole genome shotgun (WGS) entry which is preliminary data.</text>
</comment>
<evidence type="ECO:0000256" key="3">
    <source>
        <dbReference type="ARBA" id="ARBA00023163"/>
    </source>
</evidence>
<dbReference type="PROSITE" id="PS50977">
    <property type="entry name" value="HTH_TETR_2"/>
    <property type="match status" value="1"/>
</dbReference>
<accession>A0A919G5B2</accession>
<evidence type="ECO:0000256" key="4">
    <source>
        <dbReference type="PROSITE-ProRule" id="PRU00335"/>
    </source>
</evidence>
<dbReference type="InterPro" id="IPR001647">
    <property type="entry name" value="HTH_TetR"/>
</dbReference>
<dbReference type="AlphaFoldDB" id="A0A919G5B2"/>
<feature type="DNA-binding region" description="H-T-H motif" evidence="4">
    <location>
        <begin position="18"/>
        <end position="37"/>
    </location>
</feature>
<feature type="region of interest" description="Disordered" evidence="5">
    <location>
        <begin position="96"/>
        <end position="115"/>
    </location>
</feature>
<dbReference type="PRINTS" id="PR00455">
    <property type="entry name" value="HTHTETR"/>
</dbReference>
<evidence type="ECO:0000259" key="6">
    <source>
        <dbReference type="PROSITE" id="PS50977"/>
    </source>
</evidence>
<evidence type="ECO:0000313" key="7">
    <source>
        <dbReference type="EMBL" id="GHH77596.1"/>
    </source>
</evidence>
<proteinExistence type="predicted"/>
<evidence type="ECO:0000256" key="5">
    <source>
        <dbReference type="SAM" id="MobiDB-lite"/>
    </source>
</evidence>
<sequence>MIVAVALPLIAEHGTAVTTSRIARAAGIGEATVFRAFKDKDELLDACVAEAVSPGHVLRELACIELEEPLAARLVQAAEAMRAHLDRMGSVLGSLHASGRRRGRTPDGPPAEDGRAASMRALREAVAELLEPDRAALRIGPERLAAMFLGMVLMHLRETAGDAVRDPAELVDVLLYGALERTGAGGGAPAGGSGGGGRDAAGGGGRAAGGGA</sequence>
<dbReference type="PANTHER" id="PTHR30055">
    <property type="entry name" value="HTH-TYPE TRANSCRIPTIONAL REGULATOR RUTR"/>
    <property type="match status" value="1"/>
</dbReference>
<keyword evidence="8" id="KW-1185">Reference proteome</keyword>
<reference evidence="7" key="2">
    <citation type="submission" date="2020-09" db="EMBL/GenBank/DDBJ databases">
        <authorList>
            <person name="Sun Q."/>
            <person name="Ohkuma M."/>
        </authorList>
    </citation>
    <scope>NUCLEOTIDE SEQUENCE</scope>
    <source>
        <strain evidence="7">JCM 5069</strain>
    </source>
</reference>
<protein>
    <submittedName>
        <fullName evidence="7">TetR family transcriptional regulator</fullName>
    </submittedName>
</protein>
<dbReference type="Proteomes" id="UP000603708">
    <property type="component" value="Unassembled WGS sequence"/>
</dbReference>
<keyword evidence="2 4" id="KW-0238">DNA-binding</keyword>
<dbReference type="EMBL" id="BNCD01000006">
    <property type="protein sequence ID" value="GHH77596.1"/>
    <property type="molecule type" value="Genomic_DNA"/>
</dbReference>
<dbReference type="Gene3D" id="1.10.357.10">
    <property type="entry name" value="Tetracycline Repressor, domain 2"/>
    <property type="match status" value="1"/>
</dbReference>
<dbReference type="GO" id="GO:0003700">
    <property type="term" value="F:DNA-binding transcription factor activity"/>
    <property type="evidence" value="ECO:0007669"/>
    <property type="project" value="TreeGrafter"/>
</dbReference>
<reference evidence="7" key="1">
    <citation type="journal article" date="2014" name="Int. J. Syst. Evol. Microbiol.">
        <title>Complete genome sequence of Corynebacterium casei LMG S-19264T (=DSM 44701T), isolated from a smear-ripened cheese.</title>
        <authorList>
            <consortium name="US DOE Joint Genome Institute (JGI-PGF)"/>
            <person name="Walter F."/>
            <person name="Albersmeier A."/>
            <person name="Kalinowski J."/>
            <person name="Ruckert C."/>
        </authorList>
    </citation>
    <scope>NUCLEOTIDE SEQUENCE</scope>
    <source>
        <strain evidence="7">JCM 5069</strain>
    </source>
</reference>
<evidence type="ECO:0000313" key="8">
    <source>
        <dbReference type="Proteomes" id="UP000603708"/>
    </source>
</evidence>
<evidence type="ECO:0000256" key="2">
    <source>
        <dbReference type="ARBA" id="ARBA00023125"/>
    </source>
</evidence>
<name>A0A919G5B2_9ACTN</name>
<gene>
    <name evidence="7" type="ORF">GCM10018793_26050</name>
</gene>
<feature type="domain" description="HTH tetR-type" evidence="6">
    <location>
        <begin position="1"/>
        <end position="55"/>
    </location>
</feature>
<dbReference type="SUPFAM" id="SSF46689">
    <property type="entry name" value="Homeodomain-like"/>
    <property type="match status" value="1"/>
</dbReference>
<feature type="region of interest" description="Disordered" evidence="5">
    <location>
        <begin position="185"/>
        <end position="212"/>
    </location>
</feature>
<keyword evidence="3" id="KW-0804">Transcription</keyword>
<keyword evidence="1" id="KW-0805">Transcription regulation</keyword>
<dbReference type="InterPro" id="IPR050109">
    <property type="entry name" value="HTH-type_TetR-like_transc_reg"/>
</dbReference>
<dbReference type="InterPro" id="IPR009057">
    <property type="entry name" value="Homeodomain-like_sf"/>
</dbReference>
<organism evidence="7 8">
    <name type="scientific">Streptomyces sulfonofaciens</name>
    <dbReference type="NCBI Taxonomy" id="68272"/>
    <lineage>
        <taxon>Bacteria</taxon>
        <taxon>Bacillati</taxon>
        <taxon>Actinomycetota</taxon>
        <taxon>Actinomycetes</taxon>
        <taxon>Kitasatosporales</taxon>
        <taxon>Streptomycetaceae</taxon>
        <taxon>Streptomyces</taxon>
    </lineage>
</organism>
<dbReference type="GO" id="GO:0000976">
    <property type="term" value="F:transcription cis-regulatory region binding"/>
    <property type="evidence" value="ECO:0007669"/>
    <property type="project" value="TreeGrafter"/>
</dbReference>